<name>A0A1Q2L0X1_9BACL</name>
<keyword evidence="2" id="KW-1185">Reference proteome</keyword>
<accession>A0A1Q2L0X1</accession>
<evidence type="ECO:0000313" key="2">
    <source>
        <dbReference type="Proteomes" id="UP000188184"/>
    </source>
</evidence>
<dbReference type="RefSeq" id="WP_077589438.1">
    <property type="nucleotide sequence ID" value="NZ_CP019640.1"/>
</dbReference>
<dbReference type="AlphaFoldDB" id="A0A1Q2L0X1"/>
<dbReference type="InterPro" id="IPR019718">
    <property type="entry name" value="DUF2602"/>
</dbReference>
<dbReference type="Proteomes" id="UP000188184">
    <property type="component" value="Chromosome"/>
</dbReference>
<dbReference type="Pfam" id="PF10782">
    <property type="entry name" value="zf-C2HCIx2C"/>
    <property type="match status" value="1"/>
</dbReference>
<organism evidence="1 2">
    <name type="scientific">Planococcus lenghuensis</name>
    <dbReference type="NCBI Taxonomy" id="2213202"/>
    <lineage>
        <taxon>Bacteria</taxon>
        <taxon>Bacillati</taxon>
        <taxon>Bacillota</taxon>
        <taxon>Bacilli</taxon>
        <taxon>Bacillales</taxon>
        <taxon>Caryophanaceae</taxon>
        <taxon>Planococcus</taxon>
    </lineage>
</organism>
<gene>
    <name evidence="1" type="ORF">B0X71_10965</name>
</gene>
<evidence type="ECO:0008006" key="3">
    <source>
        <dbReference type="Google" id="ProtNLM"/>
    </source>
</evidence>
<dbReference type="OrthoDB" id="2454446at2"/>
<protein>
    <recommendedName>
        <fullName evidence="3">Zinc-finger domain-containing protein</fullName>
    </recommendedName>
</protein>
<proteinExistence type="predicted"/>
<reference evidence="1 2" key="1">
    <citation type="submission" date="2017-02" db="EMBL/GenBank/DDBJ databases">
        <title>The complete genomic sequence of a novel cold adapted crude oil-degrading bacterium Planococcus qaidamina Y42.</title>
        <authorList>
            <person name="Yang R."/>
        </authorList>
    </citation>
    <scope>NUCLEOTIDE SEQUENCE [LARGE SCALE GENOMIC DNA]</scope>
    <source>
        <strain evidence="1 2">Y42</strain>
    </source>
</reference>
<dbReference type="KEGG" id="pmar:B0X71_10965"/>
<dbReference type="EMBL" id="CP019640">
    <property type="protein sequence ID" value="AQQ53542.1"/>
    <property type="molecule type" value="Genomic_DNA"/>
</dbReference>
<evidence type="ECO:0000313" key="1">
    <source>
        <dbReference type="EMBL" id="AQQ53542.1"/>
    </source>
</evidence>
<sequence>MNKRSIINEIDEMIETYCDGCFLKKQLREDKGKRAAHKFCIESCTVGQQLQFLGRELNKTTSAK</sequence>